<dbReference type="SMART" id="SM00855">
    <property type="entry name" value="PGAM"/>
    <property type="match status" value="1"/>
</dbReference>
<dbReference type="PROSITE" id="PS00175">
    <property type="entry name" value="PG_MUTASE"/>
    <property type="match status" value="1"/>
</dbReference>
<organism evidence="3 4">
    <name type="scientific">Agromyces protaetiae</name>
    <dbReference type="NCBI Taxonomy" id="2509455"/>
    <lineage>
        <taxon>Bacteria</taxon>
        <taxon>Bacillati</taxon>
        <taxon>Actinomycetota</taxon>
        <taxon>Actinomycetes</taxon>
        <taxon>Micrococcales</taxon>
        <taxon>Microbacteriaceae</taxon>
        <taxon>Agromyces</taxon>
    </lineage>
</organism>
<evidence type="ECO:0000256" key="1">
    <source>
        <dbReference type="PIRSR" id="PIRSR613078-1"/>
    </source>
</evidence>
<reference evidence="3 4" key="1">
    <citation type="submission" date="2019-01" db="EMBL/GenBank/DDBJ databases">
        <title>Genome sequencing of strain FW100M-8.</title>
        <authorList>
            <person name="Heo J."/>
            <person name="Kim S.-J."/>
            <person name="Kim J.-S."/>
            <person name="Hong S.-B."/>
            <person name="Kwon S.-W."/>
        </authorList>
    </citation>
    <scope>NUCLEOTIDE SEQUENCE [LARGE SCALE GENOMIC DNA]</scope>
    <source>
        <strain evidence="3 4">FW100M-8</strain>
    </source>
</reference>
<dbReference type="PANTHER" id="PTHR48100:SF59">
    <property type="entry name" value="ADENOSYLCOBALAMIN_ALPHA-RIBAZOLE PHOSPHATASE"/>
    <property type="match status" value="1"/>
</dbReference>
<dbReference type="EMBL" id="CP035491">
    <property type="protein sequence ID" value="QAY71972.1"/>
    <property type="molecule type" value="Genomic_DNA"/>
</dbReference>
<proteinExistence type="predicted"/>
<dbReference type="PANTHER" id="PTHR48100">
    <property type="entry name" value="BROAD-SPECIFICITY PHOSPHATASE YOR283W-RELATED"/>
    <property type="match status" value="1"/>
</dbReference>
<evidence type="ECO:0000313" key="3">
    <source>
        <dbReference type="EMBL" id="QAY71972.1"/>
    </source>
</evidence>
<dbReference type="OrthoDB" id="4697614at2"/>
<dbReference type="Gene3D" id="3.40.50.1240">
    <property type="entry name" value="Phosphoglycerate mutase-like"/>
    <property type="match status" value="1"/>
</dbReference>
<sequence>MGDAGIPPWCHPAFTRRPAFLRTTPPRLEGMVIALVRHGQTDWNFEFRMQGRTDIPLNDAGRAQARAAVERFAPAGYDLVVSSTLGRARETASILAEGLGVPLGDAYDGLVEQEFGEAEGLLVSEFRERWPHSDIPGAEPNALVGARGVAALDAIAAEYEGRKVLAVAHGTLIRRTISVVTGYAADAFPRLENLASSRLAHEHLAWTALTFGDRPFDLVRAELNAQAA</sequence>
<dbReference type="AlphaFoldDB" id="A0A4P6F827"/>
<name>A0A4P6F827_9MICO</name>
<dbReference type="GO" id="GO:0016791">
    <property type="term" value="F:phosphatase activity"/>
    <property type="evidence" value="ECO:0007669"/>
    <property type="project" value="TreeGrafter"/>
</dbReference>
<dbReference type="InterPro" id="IPR050275">
    <property type="entry name" value="PGM_Phosphatase"/>
</dbReference>
<evidence type="ECO:0000313" key="4">
    <source>
        <dbReference type="Proteomes" id="UP000291259"/>
    </source>
</evidence>
<feature type="active site" description="Proton donor/acceptor" evidence="1">
    <location>
        <position position="112"/>
    </location>
</feature>
<feature type="active site" description="Tele-phosphohistidine intermediate" evidence="1">
    <location>
        <position position="38"/>
    </location>
</feature>
<dbReference type="InterPro" id="IPR013078">
    <property type="entry name" value="His_Pase_superF_clade-1"/>
</dbReference>
<evidence type="ECO:0000256" key="2">
    <source>
        <dbReference type="PIRSR" id="PIRSR613078-2"/>
    </source>
</evidence>
<feature type="binding site" evidence="2">
    <location>
        <position position="87"/>
    </location>
    <ligand>
        <name>substrate</name>
    </ligand>
</feature>
<protein>
    <submittedName>
        <fullName evidence="3">Histidine phosphatase family protein</fullName>
    </submittedName>
</protein>
<feature type="binding site" evidence="2">
    <location>
        <begin position="37"/>
        <end position="44"/>
    </location>
    <ligand>
        <name>substrate</name>
    </ligand>
</feature>
<dbReference type="KEGG" id="agf:ET445_00125"/>
<dbReference type="Pfam" id="PF00300">
    <property type="entry name" value="His_Phos_1"/>
    <property type="match status" value="1"/>
</dbReference>
<keyword evidence="4" id="KW-1185">Reference proteome</keyword>
<dbReference type="InterPro" id="IPR029033">
    <property type="entry name" value="His_PPase_superfam"/>
</dbReference>
<dbReference type="GO" id="GO:0005737">
    <property type="term" value="C:cytoplasm"/>
    <property type="evidence" value="ECO:0007669"/>
    <property type="project" value="TreeGrafter"/>
</dbReference>
<gene>
    <name evidence="3" type="ORF">ET445_00125</name>
</gene>
<dbReference type="CDD" id="cd07067">
    <property type="entry name" value="HP_PGM_like"/>
    <property type="match status" value="1"/>
</dbReference>
<dbReference type="Proteomes" id="UP000291259">
    <property type="component" value="Chromosome"/>
</dbReference>
<dbReference type="SUPFAM" id="SSF53254">
    <property type="entry name" value="Phosphoglycerate mutase-like"/>
    <property type="match status" value="1"/>
</dbReference>
<dbReference type="InterPro" id="IPR001345">
    <property type="entry name" value="PG/BPGM_mutase_AS"/>
</dbReference>
<accession>A0A4P6F827</accession>